<dbReference type="CDD" id="cd07989">
    <property type="entry name" value="LPLAT_AGPAT-like"/>
    <property type="match status" value="1"/>
</dbReference>
<keyword evidence="6" id="KW-1185">Reference proteome</keyword>
<accession>A0A1H8P960</accession>
<name>A0A1H8P960_9FIRM</name>
<evidence type="ECO:0000313" key="6">
    <source>
        <dbReference type="Proteomes" id="UP000198847"/>
    </source>
</evidence>
<keyword evidence="3" id="KW-0472">Membrane</keyword>
<protein>
    <submittedName>
        <fullName evidence="5">Acyltransferase</fullName>
    </submittedName>
</protein>
<gene>
    <name evidence="5" type="ORF">SAMN04490178_101377</name>
</gene>
<feature type="transmembrane region" description="Helical" evidence="3">
    <location>
        <begin position="12"/>
        <end position="35"/>
    </location>
</feature>
<dbReference type="GO" id="GO:0003841">
    <property type="term" value="F:1-acylglycerol-3-phosphate O-acyltransferase activity"/>
    <property type="evidence" value="ECO:0007669"/>
    <property type="project" value="TreeGrafter"/>
</dbReference>
<evidence type="ECO:0000256" key="2">
    <source>
        <dbReference type="ARBA" id="ARBA00023315"/>
    </source>
</evidence>
<dbReference type="SMART" id="SM00563">
    <property type="entry name" value="PlsC"/>
    <property type="match status" value="1"/>
</dbReference>
<keyword evidence="3" id="KW-0812">Transmembrane</keyword>
<evidence type="ECO:0000256" key="3">
    <source>
        <dbReference type="SAM" id="Phobius"/>
    </source>
</evidence>
<evidence type="ECO:0000313" key="5">
    <source>
        <dbReference type="EMBL" id="SEO38480.1"/>
    </source>
</evidence>
<reference evidence="5 6" key="1">
    <citation type="submission" date="2016-10" db="EMBL/GenBank/DDBJ databases">
        <authorList>
            <person name="de Groot N.N."/>
        </authorList>
    </citation>
    <scope>NUCLEOTIDE SEQUENCE [LARGE SCALE GENOMIC DNA]</scope>
    <source>
        <strain evidence="5 6">DSM 13305</strain>
    </source>
</reference>
<dbReference type="STRING" id="112903.SAMN04490178_101377"/>
<organism evidence="5 6">
    <name type="scientific">Propionispora vibrioides</name>
    <dbReference type="NCBI Taxonomy" id="112903"/>
    <lineage>
        <taxon>Bacteria</taxon>
        <taxon>Bacillati</taxon>
        <taxon>Bacillota</taxon>
        <taxon>Negativicutes</taxon>
        <taxon>Selenomonadales</taxon>
        <taxon>Sporomusaceae</taxon>
        <taxon>Propionispora</taxon>
    </lineage>
</organism>
<keyword evidence="1 5" id="KW-0808">Transferase</keyword>
<feature type="domain" description="Phospholipid/glycerol acyltransferase" evidence="4">
    <location>
        <begin position="54"/>
        <end position="167"/>
    </location>
</feature>
<dbReference type="AlphaFoldDB" id="A0A1H8P960"/>
<dbReference type="RefSeq" id="WP_177173429.1">
    <property type="nucleotide sequence ID" value="NZ_FODY01000001.1"/>
</dbReference>
<dbReference type="SUPFAM" id="SSF69593">
    <property type="entry name" value="Glycerol-3-phosphate (1)-acyltransferase"/>
    <property type="match status" value="1"/>
</dbReference>
<dbReference type="InterPro" id="IPR002123">
    <property type="entry name" value="Plipid/glycerol_acylTrfase"/>
</dbReference>
<dbReference type="EMBL" id="FODY01000001">
    <property type="protein sequence ID" value="SEO38480.1"/>
    <property type="molecule type" value="Genomic_DNA"/>
</dbReference>
<evidence type="ECO:0000256" key="1">
    <source>
        <dbReference type="ARBA" id="ARBA00022679"/>
    </source>
</evidence>
<evidence type="ECO:0000259" key="4">
    <source>
        <dbReference type="SMART" id="SM00563"/>
    </source>
</evidence>
<dbReference type="GO" id="GO:0006654">
    <property type="term" value="P:phosphatidic acid biosynthetic process"/>
    <property type="evidence" value="ECO:0007669"/>
    <property type="project" value="TreeGrafter"/>
</dbReference>
<keyword evidence="2 5" id="KW-0012">Acyltransferase</keyword>
<sequence length="411" mass="47590">MKIKQRISFYRCWLRIKIGALLQITLSYILVRWLFRGGRLQINNSTGEALQPPFLVLGNHTSNIDPALVQFILAPQPCYFLTTNFYFRHPLWGKLLRLAGAIPKVQFLPDLRAAHRALALLNQDKIVGIFPEGRRSIDGSCGDIPYSIARFIQKANVPVLTVKTQGGYFVWPRWSSSWHPGQVEVTINQLLTGQEAATLPLEQLHAKVREALSYNDYDWNRQAGHDYSHHRAAERLDLILHQCPRCLRERSMNSQQNRLYCQACGNAAVLDRYGFLQPADAQCITFATPVQWSAWQRQQMLSFLKNKNFRLRLPVKEIRVADPLYGPYRRCGNSGQVNLYQEGLYFHGKIDGQMKDLFFPIERLPTVSTEFNYDFEVCDTHNAWWIFLEERQQTIRLENAIALLHQVRSSR</sequence>
<dbReference type="PANTHER" id="PTHR10434:SF40">
    <property type="entry name" value="1-ACYL-SN-GLYCEROL-3-PHOSPHATE ACYLTRANSFERASE"/>
    <property type="match status" value="1"/>
</dbReference>
<proteinExistence type="predicted"/>
<dbReference type="PANTHER" id="PTHR10434">
    <property type="entry name" value="1-ACYL-SN-GLYCEROL-3-PHOSPHATE ACYLTRANSFERASE"/>
    <property type="match status" value="1"/>
</dbReference>
<dbReference type="Pfam" id="PF01553">
    <property type="entry name" value="Acyltransferase"/>
    <property type="match status" value="1"/>
</dbReference>
<dbReference type="Proteomes" id="UP000198847">
    <property type="component" value="Unassembled WGS sequence"/>
</dbReference>
<keyword evidence="3" id="KW-1133">Transmembrane helix</keyword>